<dbReference type="CDD" id="cd00009">
    <property type="entry name" value="AAA"/>
    <property type="match status" value="1"/>
</dbReference>
<evidence type="ECO:0000313" key="4">
    <source>
        <dbReference type="EMBL" id="TVM27553.1"/>
    </source>
</evidence>
<evidence type="ECO:0000256" key="2">
    <source>
        <dbReference type="ARBA" id="ARBA00022840"/>
    </source>
</evidence>
<dbReference type="SUPFAM" id="SSF52540">
    <property type="entry name" value="P-loop containing nucleoside triphosphate hydrolases"/>
    <property type="match status" value="1"/>
</dbReference>
<feature type="non-terminal residue" evidence="4">
    <location>
        <position position="1"/>
    </location>
</feature>
<sequence length="192" mass="21426">RDKPFMVVDCSNLSESLVESILYGHRKGSFTGANADRRGLVAQANGGTLCLDEGGELPMSRQKSVRRVLQEQRFRPVGSATEVTSDFRLVAATNRDLEKMTEHGTFRSDLLFRLRTIELNMPPLRERVADIEVLARHFLSESCNRYAVPPKTLSRQLLKVLTGYACPCNVRELAHVMEAAFIESGAANVVYP</sequence>
<keyword evidence="2" id="KW-0067">ATP-binding</keyword>
<dbReference type="GO" id="GO:0006355">
    <property type="term" value="P:regulation of DNA-templated transcription"/>
    <property type="evidence" value="ECO:0007669"/>
    <property type="project" value="InterPro"/>
</dbReference>
<dbReference type="InterPro" id="IPR058031">
    <property type="entry name" value="AAA_lid_NorR"/>
</dbReference>
<dbReference type="AlphaFoldDB" id="A0A6P1ZBF8"/>
<dbReference type="InterPro" id="IPR027417">
    <property type="entry name" value="P-loop_NTPase"/>
</dbReference>
<dbReference type="InterPro" id="IPR002078">
    <property type="entry name" value="Sigma_54_int"/>
</dbReference>
<dbReference type="PANTHER" id="PTHR32071:SF113">
    <property type="entry name" value="ALGINATE BIOSYNTHESIS TRANSCRIPTIONAL REGULATORY PROTEIN ALGB"/>
    <property type="match status" value="1"/>
</dbReference>
<protein>
    <submittedName>
        <fullName evidence="4">Sigma-54-dependent Fis family transcriptional regulator</fullName>
    </submittedName>
</protein>
<dbReference type="Pfam" id="PF00158">
    <property type="entry name" value="Sigma54_activat"/>
    <property type="match status" value="1"/>
</dbReference>
<evidence type="ECO:0000256" key="1">
    <source>
        <dbReference type="ARBA" id="ARBA00022741"/>
    </source>
</evidence>
<dbReference type="RefSeq" id="WP_144307578.1">
    <property type="nucleotide sequence ID" value="NZ_QMIF01000169.1"/>
</dbReference>
<dbReference type="EMBL" id="QMIF01000169">
    <property type="protein sequence ID" value="TVM27553.1"/>
    <property type="molecule type" value="Genomic_DNA"/>
</dbReference>
<dbReference type="Gene3D" id="3.40.50.300">
    <property type="entry name" value="P-loop containing nucleotide triphosphate hydrolases"/>
    <property type="match status" value="1"/>
</dbReference>
<dbReference type="PANTHER" id="PTHR32071">
    <property type="entry name" value="TRANSCRIPTIONAL REGULATORY PROTEIN"/>
    <property type="match status" value="1"/>
</dbReference>
<dbReference type="GO" id="GO:0005524">
    <property type="term" value="F:ATP binding"/>
    <property type="evidence" value="ECO:0007669"/>
    <property type="project" value="UniProtKB-KW"/>
</dbReference>
<dbReference type="Pfam" id="PF25601">
    <property type="entry name" value="AAA_lid_14"/>
    <property type="match status" value="1"/>
</dbReference>
<organism evidence="4 5">
    <name type="scientific">Oceanidesulfovibrio marinus</name>
    <dbReference type="NCBI Taxonomy" id="370038"/>
    <lineage>
        <taxon>Bacteria</taxon>
        <taxon>Pseudomonadati</taxon>
        <taxon>Thermodesulfobacteriota</taxon>
        <taxon>Desulfovibrionia</taxon>
        <taxon>Desulfovibrionales</taxon>
        <taxon>Desulfovibrionaceae</taxon>
        <taxon>Oceanidesulfovibrio</taxon>
    </lineage>
</organism>
<dbReference type="Proteomes" id="UP000434052">
    <property type="component" value="Unassembled WGS sequence"/>
</dbReference>
<feature type="non-terminal residue" evidence="4">
    <location>
        <position position="192"/>
    </location>
</feature>
<dbReference type="PROSITE" id="PS50045">
    <property type="entry name" value="SIGMA54_INTERACT_4"/>
    <property type="match status" value="1"/>
</dbReference>
<dbReference type="Gene3D" id="1.10.8.60">
    <property type="match status" value="1"/>
</dbReference>
<evidence type="ECO:0000259" key="3">
    <source>
        <dbReference type="PROSITE" id="PS50045"/>
    </source>
</evidence>
<comment type="caution">
    <text evidence="4">The sequence shown here is derived from an EMBL/GenBank/DDBJ whole genome shotgun (WGS) entry which is preliminary data.</text>
</comment>
<accession>A0A6P1ZBF8</accession>
<gene>
    <name evidence="4" type="ORF">DQK91_22590</name>
</gene>
<name>A0A6P1ZBF8_9BACT</name>
<evidence type="ECO:0000313" key="5">
    <source>
        <dbReference type="Proteomes" id="UP000434052"/>
    </source>
</evidence>
<keyword evidence="1" id="KW-0547">Nucleotide-binding</keyword>
<proteinExistence type="predicted"/>
<feature type="domain" description="Sigma-54 factor interaction" evidence="3">
    <location>
        <begin position="1"/>
        <end position="182"/>
    </location>
</feature>
<reference evidence="4 5" key="1">
    <citation type="submission" date="2018-06" db="EMBL/GenBank/DDBJ databases">
        <title>Complete genome of Desulfovibrio marinus P48SEP.</title>
        <authorList>
            <person name="Crispim J.S."/>
            <person name="Vidigal P.M.P."/>
            <person name="Silva L.C.F."/>
            <person name="Araujo L.C."/>
            <person name="Laguardia C.N."/>
            <person name="Dias R.S."/>
            <person name="Sousa M.P."/>
            <person name="Paula S.O."/>
            <person name="Silva C."/>
        </authorList>
    </citation>
    <scope>NUCLEOTIDE SEQUENCE [LARGE SCALE GENOMIC DNA]</scope>
    <source>
        <strain evidence="4 5">P48SEP</strain>
    </source>
</reference>